<dbReference type="PANTHER" id="PTHR43236">
    <property type="entry name" value="ANTITOXIN HIGA1"/>
    <property type="match status" value="1"/>
</dbReference>
<feature type="domain" description="IrrE N-terminal-like" evidence="1">
    <location>
        <begin position="189"/>
        <end position="296"/>
    </location>
</feature>
<dbReference type="Pfam" id="PF06114">
    <property type="entry name" value="Peptidase_M78"/>
    <property type="match status" value="1"/>
</dbReference>
<reference evidence="2" key="1">
    <citation type="submission" date="2019-08" db="EMBL/GenBank/DDBJ databases">
        <authorList>
            <person name="Kucharzyk K."/>
            <person name="Murdoch R.W."/>
            <person name="Higgins S."/>
            <person name="Loffler F."/>
        </authorList>
    </citation>
    <scope>NUCLEOTIDE SEQUENCE</scope>
</reference>
<name>A0A644WEJ2_9ZZZZ</name>
<dbReference type="PANTHER" id="PTHR43236:SF2">
    <property type="entry name" value="BLL0069 PROTEIN"/>
    <property type="match status" value="1"/>
</dbReference>
<dbReference type="InterPro" id="IPR010359">
    <property type="entry name" value="IrrE_HExxH"/>
</dbReference>
<protein>
    <recommendedName>
        <fullName evidence="1">IrrE N-terminal-like domain-containing protein</fullName>
    </recommendedName>
</protein>
<dbReference type="InterPro" id="IPR052345">
    <property type="entry name" value="Rad_response_metalloprotease"/>
</dbReference>
<organism evidence="2">
    <name type="scientific">bioreactor metagenome</name>
    <dbReference type="NCBI Taxonomy" id="1076179"/>
    <lineage>
        <taxon>unclassified sequences</taxon>
        <taxon>metagenomes</taxon>
        <taxon>ecological metagenomes</taxon>
    </lineage>
</organism>
<accession>A0A644WEJ2</accession>
<evidence type="ECO:0000313" key="2">
    <source>
        <dbReference type="EMBL" id="MPM02250.1"/>
    </source>
</evidence>
<comment type="caution">
    <text evidence="2">The sequence shown here is derived from an EMBL/GenBank/DDBJ whole genome shotgun (WGS) entry which is preliminary data.</text>
</comment>
<dbReference type="AlphaFoldDB" id="A0A644WEJ2"/>
<sequence>MKATYTVSPAVVDWVINQIGADTTPVDSLNLLKEWRTGAKTPTFTEIESISRRTRVPLGYFFLQTPPKEKIKLMEYRTIASTDFSNPSRDLIDTITDMEQIVDWARDYLINEGSEANSIVGKMRHETDITAISGYIRQVLGLSINWFETTDPPFNYLRDRMSEAGIIVMMNGIVRNNTHRPLNTEEFRAFTIIDRYAPLIFINATDSKSGRLFSLLHEFVHICFGVDNLYNDTHNTYKGVTKLETLCNAVAAEILIPASQFNLTWKVLSSQSSSIQETISKVAHFFKCGHVIVARRALDAGNISHAMYEEIVREAIQLYKESKQTKKPGGGDYYNTKGSRIDKRFFMFVLDSVSRGKTLYSEAFRLTDTNRQTFPKLMERMNA</sequence>
<gene>
    <name evidence="2" type="ORF">SDC9_48495</name>
</gene>
<dbReference type="EMBL" id="VSSQ01000855">
    <property type="protein sequence ID" value="MPM02250.1"/>
    <property type="molecule type" value="Genomic_DNA"/>
</dbReference>
<evidence type="ECO:0000259" key="1">
    <source>
        <dbReference type="Pfam" id="PF06114"/>
    </source>
</evidence>
<proteinExistence type="predicted"/>
<dbReference type="Gene3D" id="1.10.10.2910">
    <property type="match status" value="1"/>
</dbReference>